<name>A0AAV2PDX2_9HYME</name>
<feature type="compositionally biased region" description="Basic and acidic residues" evidence="1">
    <location>
        <begin position="322"/>
        <end position="331"/>
    </location>
</feature>
<accession>A0AAV2PDX2</accession>
<dbReference type="AlphaFoldDB" id="A0AAV2PDX2"/>
<proteinExistence type="predicted"/>
<reference evidence="2" key="1">
    <citation type="submission" date="2024-04" db="EMBL/GenBank/DDBJ databases">
        <authorList>
            <consortium name="Molecular Ecology Group"/>
        </authorList>
    </citation>
    <scope>NUCLEOTIDE SEQUENCE</scope>
</reference>
<protein>
    <recommendedName>
        <fullName evidence="4">C2H2-type domain-containing protein</fullName>
    </recommendedName>
</protein>
<feature type="region of interest" description="Disordered" evidence="1">
    <location>
        <begin position="360"/>
        <end position="385"/>
    </location>
</feature>
<sequence length="650" mass="72783">MWEDKTDRVCRFCKETFCCTKCRGRHVDRMHPGLNADCCLCASEILPIRYGEFEKLNLRDEELLNHIADKHLPLHCQLCGDLYESKEDFKSFGKCKWWSQYSLPWSQFTSPIDLEQKLKQCFKNGVCTPPEIYRKTSTPMLVGQKATFETPCVPHFSLKTPKTNSLSINAQESQNSIYSVTEFFSFSRISNEDDTTPFRSSKDEQLSKSNSGRKLNIMEERDETANKETEKITADEAVDVDLTEPEGRILELPTSNVICEESDKTPDVVKKVRFSDQRETVPEPEYKGSIKSSCVKIMLNTSAEEEKFHDAREISSTPNAKNSEDTNDINKDTMKIVQDTENTKDSSFIKSLQNSLVDSQIVQNDKNAEKENRNPEINDGDSSATCRQDTNRVLITVLMESNSGGLSTDLMPLIDSGLKKLQELASTSQPSLVESTDAVNLRNKSITRMEMSISSVESYSAKDATTDSRQIVPSPSSLSMRNVRNNINNNGFFAVVAQAMKYALKSFSGLGIPTTENSSNVKTTEVIQHREVVEESTSTSQESSVSVASSSSRVDSIQLRPSKRARENAEVSTRVDSIAVDIQSPLAKRQKGWYTMIRGRQPINRMRNRMRNSNAATSSSGVQVFSQGSLTVGDTVLPLPARAHQSTQTE</sequence>
<feature type="region of interest" description="Disordered" evidence="1">
    <location>
        <begin position="193"/>
        <end position="231"/>
    </location>
</feature>
<dbReference type="Proteomes" id="UP001497644">
    <property type="component" value="Chromosome 9"/>
</dbReference>
<evidence type="ECO:0000256" key="1">
    <source>
        <dbReference type="SAM" id="MobiDB-lite"/>
    </source>
</evidence>
<feature type="region of interest" description="Disordered" evidence="1">
    <location>
        <begin position="306"/>
        <end position="331"/>
    </location>
</feature>
<evidence type="ECO:0008006" key="4">
    <source>
        <dbReference type="Google" id="ProtNLM"/>
    </source>
</evidence>
<gene>
    <name evidence="2" type="ORF">LPLAT_LOCUS14634</name>
</gene>
<feature type="compositionally biased region" description="Low complexity" evidence="1">
    <location>
        <begin position="535"/>
        <end position="552"/>
    </location>
</feature>
<keyword evidence="3" id="KW-1185">Reference proteome</keyword>
<organism evidence="2 3">
    <name type="scientific">Lasius platythorax</name>
    <dbReference type="NCBI Taxonomy" id="488582"/>
    <lineage>
        <taxon>Eukaryota</taxon>
        <taxon>Metazoa</taxon>
        <taxon>Ecdysozoa</taxon>
        <taxon>Arthropoda</taxon>
        <taxon>Hexapoda</taxon>
        <taxon>Insecta</taxon>
        <taxon>Pterygota</taxon>
        <taxon>Neoptera</taxon>
        <taxon>Endopterygota</taxon>
        <taxon>Hymenoptera</taxon>
        <taxon>Apocrita</taxon>
        <taxon>Aculeata</taxon>
        <taxon>Formicoidea</taxon>
        <taxon>Formicidae</taxon>
        <taxon>Formicinae</taxon>
        <taxon>Lasius</taxon>
        <taxon>Lasius</taxon>
    </lineage>
</organism>
<evidence type="ECO:0000313" key="3">
    <source>
        <dbReference type="Proteomes" id="UP001497644"/>
    </source>
</evidence>
<dbReference type="EMBL" id="OZ034832">
    <property type="protein sequence ID" value="CAL1689785.1"/>
    <property type="molecule type" value="Genomic_DNA"/>
</dbReference>
<feature type="region of interest" description="Disordered" evidence="1">
    <location>
        <begin position="531"/>
        <end position="565"/>
    </location>
</feature>
<feature type="compositionally biased region" description="Basic and acidic residues" evidence="1">
    <location>
        <begin position="366"/>
        <end position="376"/>
    </location>
</feature>
<evidence type="ECO:0000313" key="2">
    <source>
        <dbReference type="EMBL" id="CAL1689785.1"/>
    </source>
</evidence>
<feature type="compositionally biased region" description="Basic and acidic residues" evidence="1">
    <location>
        <begin position="216"/>
        <end position="231"/>
    </location>
</feature>